<dbReference type="InterPro" id="IPR004843">
    <property type="entry name" value="Calcineurin-like_PHP"/>
</dbReference>
<dbReference type="OrthoDB" id="9773856at2"/>
<evidence type="ECO:0000259" key="2">
    <source>
        <dbReference type="Pfam" id="PF00149"/>
    </source>
</evidence>
<dbReference type="RefSeq" id="WP_062322335.1">
    <property type="nucleotide sequence ID" value="NZ_BJWJ01000006.1"/>
</dbReference>
<dbReference type="InterPro" id="IPR050535">
    <property type="entry name" value="DNA_Repair-Maintenance_Comp"/>
</dbReference>
<dbReference type="InterPro" id="IPR029052">
    <property type="entry name" value="Metallo-depent_PP-like"/>
</dbReference>
<dbReference type="InterPro" id="IPR041796">
    <property type="entry name" value="Mre11_N"/>
</dbReference>
<dbReference type="PANTHER" id="PTHR30337">
    <property type="entry name" value="COMPONENT OF ATP-DEPENDENT DSDNA EXONUCLEASE"/>
    <property type="match status" value="1"/>
</dbReference>
<sequence>MKETIRFIHSADLHLDRPFVGLSKLGHKQVEKMKHSAFLALNRLVELAITKKVHFVVIVGDIFDQASTTIFAEVKFKQALEKLNQHSIHVYLSFGNHDYHQTGEMTFDYLEHVHVFNQQQISSFTYRNSSGTTVQLQGFSYETRHVTDDLSRGFSIDHTCDYQVGMLHGSVGASTEHETYAPFQLDWLKSLGFDYFALGHIHKRQVLSDNPPVVYSGNIQGGSKKETGEKGCFLVELTETGTVFTFHSLQSVCFETLEIDGASIYTVDDLIHTLRECLEKQDAESMLAIEIYHPTDTLISLYHAQGFNDVLQLLNEENDDQSYFIDLVVKQPPVTLHKHDPFFQTLTHQFKEASDVSYVDELFQHQRARRFLDALTKDELASASDEAFHYLYYQLIGGNVHED</sequence>
<dbReference type="EMBL" id="FPAI01000006">
    <property type="protein sequence ID" value="SFS64151.1"/>
    <property type="molecule type" value="Genomic_DNA"/>
</dbReference>
<organism evidence="4 5">
    <name type="scientific">Halolactibacillus miurensis</name>
    <dbReference type="NCBI Taxonomy" id="306541"/>
    <lineage>
        <taxon>Bacteria</taxon>
        <taxon>Bacillati</taxon>
        <taxon>Bacillota</taxon>
        <taxon>Bacilli</taxon>
        <taxon>Bacillales</taxon>
        <taxon>Bacillaceae</taxon>
        <taxon>Halolactibacillus</taxon>
    </lineage>
</organism>
<dbReference type="STRING" id="306541.SAMN05421668_106102"/>
<reference evidence="3 6" key="2">
    <citation type="submission" date="2019-07" db="EMBL/GenBank/DDBJ databases">
        <title>Whole genome shotgun sequence of Halolactibacillus miurensis NBRC 100873.</title>
        <authorList>
            <person name="Hosoyama A."/>
            <person name="Uohara A."/>
            <person name="Ohji S."/>
            <person name="Ichikawa N."/>
        </authorList>
    </citation>
    <scope>NUCLEOTIDE SEQUENCE [LARGE SCALE GENOMIC DNA]</scope>
    <source>
        <strain evidence="3 6">NBRC 100873</strain>
    </source>
</reference>
<proteinExistence type="predicted"/>
<dbReference type="Proteomes" id="UP000321773">
    <property type="component" value="Unassembled WGS sequence"/>
</dbReference>
<dbReference type="AlphaFoldDB" id="A0A1I6RHE1"/>
<keyword evidence="4" id="KW-0269">Exonuclease</keyword>
<dbReference type="PANTHER" id="PTHR30337:SF7">
    <property type="entry name" value="PHOSPHOESTERASE"/>
    <property type="match status" value="1"/>
</dbReference>
<evidence type="ECO:0000313" key="3">
    <source>
        <dbReference type="EMBL" id="GEM03902.1"/>
    </source>
</evidence>
<evidence type="ECO:0000313" key="4">
    <source>
        <dbReference type="EMBL" id="SFS64151.1"/>
    </source>
</evidence>
<reference evidence="4 5" key="1">
    <citation type="submission" date="2016-10" db="EMBL/GenBank/DDBJ databases">
        <authorList>
            <person name="de Groot N.N."/>
        </authorList>
    </citation>
    <scope>NUCLEOTIDE SEQUENCE [LARGE SCALE GENOMIC DNA]</scope>
    <source>
        <strain evidence="4 5">DSM 17074</strain>
    </source>
</reference>
<dbReference type="Proteomes" id="UP000199139">
    <property type="component" value="Unassembled WGS sequence"/>
</dbReference>
<keyword evidence="6" id="KW-1185">Reference proteome</keyword>
<accession>A0A1I6RHE1</accession>
<dbReference type="GO" id="GO:0004527">
    <property type="term" value="F:exonuclease activity"/>
    <property type="evidence" value="ECO:0007669"/>
    <property type="project" value="UniProtKB-KW"/>
</dbReference>
<name>A0A1I6RHE1_9BACI</name>
<keyword evidence="4" id="KW-0540">Nuclease</keyword>
<evidence type="ECO:0000313" key="6">
    <source>
        <dbReference type="Proteomes" id="UP000321773"/>
    </source>
</evidence>
<dbReference type="SUPFAM" id="SSF56300">
    <property type="entry name" value="Metallo-dependent phosphatases"/>
    <property type="match status" value="1"/>
</dbReference>
<dbReference type="Gene3D" id="3.60.21.10">
    <property type="match status" value="1"/>
</dbReference>
<protein>
    <submittedName>
        <fullName evidence="3 4">DNA repair exonuclease</fullName>
    </submittedName>
</protein>
<evidence type="ECO:0000313" key="5">
    <source>
        <dbReference type="Proteomes" id="UP000199139"/>
    </source>
</evidence>
<dbReference type="EMBL" id="BJWJ01000006">
    <property type="protein sequence ID" value="GEM03902.1"/>
    <property type="molecule type" value="Genomic_DNA"/>
</dbReference>
<feature type="domain" description="Calcineurin-like phosphoesterase" evidence="2">
    <location>
        <begin position="5"/>
        <end position="203"/>
    </location>
</feature>
<dbReference type="CDD" id="cd00840">
    <property type="entry name" value="MPP_Mre11_N"/>
    <property type="match status" value="1"/>
</dbReference>
<dbReference type="Pfam" id="PF00149">
    <property type="entry name" value="Metallophos"/>
    <property type="match status" value="1"/>
</dbReference>
<dbReference type="InterPro" id="IPR014576">
    <property type="entry name" value="Pesterase_YhaO"/>
</dbReference>
<gene>
    <name evidence="3" type="ORF">HMI01_08900</name>
    <name evidence="4" type="ORF">SAMN05421668_106102</name>
</gene>
<keyword evidence="1" id="KW-0378">Hydrolase</keyword>
<dbReference type="PIRSF" id="PIRSF033091">
    <property type="entry name" value="Pesterase_YhaO"/>
    <property type="match status" value="1"/>
</dbReference>
<evidence type="ECO:0000256" key="1">
    <source>
        <dbReference type="ARBA" id="ARBA00022801"/>
    </source>
</evidence>